<proteinExistence type="inferred from homology"/>
<keyword evidence="2" id="KW-0349">Heme</keyword>
<keyword evidence="4" id="KW-1185">Reference proteome</keyword>
<keyword evidence="2" id="KW-0560">Oxidoreductase</keyword>
<keyword evidence="2" id="KW-0479">Metal-binding</keyword>
<dbReference type="PANTHER" id="PTHR46696">
    <property type="entry name" value="P450, PUTATIVE (EUROFUNG)-RELATED"/>
    <property type="match status" value="1"/>
</dbReference>
<name>A0A844W1Z6_9RHOB</name>
<dbReference type="InterPro" id="IPR002397">
    <property type="entry name" value="Cyt_P450_B"/>
</dbReference>
<dbReference type="CDD" id="cd11033">
    <property type="entry name" value="CYP142-like"/>
    <property type="match status" value="1"/>
</dbReference>
<sequence>MKDQHIDPLAASREAAQATPLDRFTVAQADRFADDTMWPWFDRLRAEAPVHYCDSGPYEPHWSITRYEDIVAVDSNHRVFSSARGITLRTPESKEFAKKQGTDGAGFITMDPPDHGPQRKSVSPGVAPPVLEKLTPLLRERAGMILDSLPIGETFDWVDLVSKEFTAMTLATLFDFPFEHRRKLTHWSDVITNTPGFGPVTSWEQKHAEMQECFAAFNELWDARAHGEGGFDLVTMLAQGPSTRDMPRELFHGNVILLIVGGNDTTRNTLSGSVYALNHFPGEYAKLKADQSLIPSMVSETIRWQTPLAHMSRVATEDIEMHGQTIRAGDRVAMWYVSGNRDEKRFERPNDYVIDRDRPRGHLSFGFGIHRCLGNRLAELQLRILWEEILKRFPTIELMEEPTRTHSVFVKGYETLPVRIPARH</sequence>
<dbReference type="Gene3D" id="1.10.630.10">
    <property type="entry name" value="Cytochrome P450"/>
    <property type="match status" value="1"/>
</dbReference>
<dbReference type="InterPro" id="IPR017972">
    <property type="entry name" value="Cyt_P450_CS"/>
</dbReference>
<comment type="similarity">
    <text evidence="1 2">Belongs to the cytochrome P450 family.</text>
</comment>
<dbReference type="Pfam" id="PF00067">
    <property type="entry name" value="p450"/>
    <property type="match status" value="1"/>
</dbReference>
<evidence type="ECO:0000256" key="2">
    <source>
        <dbReference type="RuleBase" id="RU000461"/>
    </source>
</evidence>
<organism evidence="3 4">
    <name type="scientific">Pseudooceanicola pacificus</name>
    <dbReference type="NCBI Taxonomy" id="2676438"/>
    <lineage>
        <taxon>Bacteria</taxon>
        <taxon>Pseudomonadati</taxon>
        <taxon>Pseudomonadota</taxon>
        <taxon>Alphaproteobacteria</taxon>
        <taxon>Rhodobacterales</taxon>
        <taxon>Paracoccaceae</taxon>
        <taxon>Pseudooceanicola</taxon>
    </lineage>
</organism>
<dbReference type="GO" id="GO:0004497">
    <property type="term" value="F:monooxygenase activity"/>
    <property type="evidence" value="ECO:0007669"/>
    <property type="project" value="UniProtKB-KW"/>
</dbReference>
<gene>
    <name evidence="3" type="ORF">GLS40_07110</name>
</gene>
<dbReference type="SUPFAM" id="SSF48264">
    <property type="entry name" value="Cytochrome P450"/>
    <property type="match status" value="1"/>
</dbReference>
<dbReference type="PROSITE" id="PS00086">
    <property type="entry name" value="CYTOCHROME_P450"/>
    <property type="match status" value="1"/>
</dbReference>
<reference evidence="3 4" key="1">
    <citation type="submission" date="2019-11" db="EMBL/GenBank/DDBJ databases">
        <title>Pseudooceanicola pacifica sp. nov., isolated from deep-sea sediment of the Pacific Ocean.</title>
        <authorList>
            <person name="Lyu L."/>
        </authorList>
    </citation>
    <scope>NUCLEOTIDE SEQUENCE [LARGE SCALE GENOMIC DNA]</scope>
    <source>
        <strain evidence="3 4">216_PA32_1</strain>
    </source>
</reference>
<dbReference type="GO" id="GO:0020037">
    <property type="term" value="F:heme binding"/>
    <property type="evidence" value="ECO:0007669"/>
    <property type="project" value="InterPro"/>
</dbReference>
<dbReference type="Proteomes" id="UP000443843">
    <property type="component" value="Unassembled WGS sequence"/>
</dbReference>
<comment type="caution">
    <text evidence="3">The sequence shown here is derived from an EMBL/GenBank/DDBJ whole genome shotgun (WGS) entry which is preliminary data.</text>
</comment>
<evidence type="ECO:0000256" key="1">
    <source>
        <dbReference type="ARBA" id="ARBA00010617"/>
    </source>
</evidence>
<dbReference type="InterPro" id="IPR036396">
    <property type="entry name" value="Cyt_P450_sf"/>
</dbReference>
<dbReference type="RefSeq" id="WP_160382047.1">
    <property type="nucleotide sequence ID" value="NZ_WNXQ01000003.1"/>
</dbReference>
<dbReference type="GO" id="GO:0005506">
    <property type="term" value="F:iron ion binding"/>
    <property type="evidence" value="ECO:0007669"/>
    <property type="project" value="InterPro"/>
</dbReference>
<dbReference type="InterPro" id="IPR001128">
    <property type="entry name" value="Cyt_P450"/>
</dbReference>
<dbReference type="EMBL" id="WNXQ01000003">
    <property type="protein sequence ID" value="MWB77787.1"/>
    <property type="molecule type" value="Genomic_DNA"/>
</dbReference>
<dbReference type="GO" id="GO:0016705">
    <property type="term" value="F:oxidoreductase activity, acting on paired donors, with incorporation or reduction of molecular oxygen"/>
    <property type="evidence" value="ECO:0007669"/>
    <property type="project" value="InterPro"/>
</dbReference>
<dbReference type="PRINTS" id="PR00359">
    <property type="entry name" value="BP450"/>
</dbReference>
<evidence type="ECO:0000313" key="4">
    <source>
        <dbReference type="Proteomes" id="UP000443843"/>
    </source>
</evidence>
<dbReference type="PANTHER" id="PTHR46696:SF1">
    <property type="entry name" value="CYTOCHROME P450 YJIB-RELATED"/>
    <property type="match status" value="1"/>
</dbReference>
<evidence type="ECO:0000313" key="3">
    <source>
        <dbReference type="EMBL" id="MWB77787.1"/>
    </source>
</evidence>
<protein>
    <submittedName>
        <fullName evidence="3">Cytochrome P450</fullName>
    </submittedName>
</protein>
<keyword evidence="2" id="KW-0408">Iron</keyword>
<accession>A0A844W1Z6</accession>
<dbReference type="PRINTS" id="PR00385">
    <property type="entry name" value="P450"/>
</dbReference>
<dbReference type="AlphaFoldDB" id="A0A844W1Z6"/>
<keyword evidence="2" id="KW-0503">Monooxygenase</keyword>